<comment type="caution">
    <text evidence="4">The sequence shown here is derived from an EMBL/GenBank/DDBJ whole genome shotgun (WGS) entry which is preliminary data.</text>
</comment>
<evidence type="ECO:0000313" key="5">
    <source>
        <dbReference type="Proteomes" id="UP000029714"/>
    </source>
</evidence>
<evidence type="ECO:0000313" key="3">
    <source>
        <dbReference type="EMBL" id="MWV70348.1"/>
    </source>
</evidence>
<dbReference type="InterPro" id="IPR042214">
    <property type="entry name" value="TruD_catalytic"/>
</dbReference>
<keyword evidence="5" id="KW-1185">Reference proteome</keyword>
<dbReference type="PROSITE" id="PS01268">
    <property type="entry name" value="UPF0024"/>
    <property type="match status" value="1"/>
</dbReference>
<dbReference type="EC" id="5.4.99.27" evidence="2"/>
<dbReference type="InterPro" id="IPR020103">
    <property type="entry name" value="PsdUridine_synth_cat_dom_sf"/>
</dbReference>
<dbReference type="GO" id="GO:0005829">
    <property type="term" value="C:cytosol"/>
    <property type="evidence" value="ECO:0007669"/>
    <property type="project" value="TreeGrafter"/>
</dbReference>
<comment type="similarity">
    <text evidence="2">Belongs to the pseudouridine synthase TruD family.</text>
</comment>
<dbReference type="Pfam" id="PF01142">
    <property type="entry name" value="TruD"/>
    <property type="match status" value="1"/>
</dbReference>
<evidence type="ECO:0000256" key="2">
    <source>
        <dbReference type="HAMAP-Rule" id="MF_01082"/>
    </source>
</evidence>
<keyword evidence="2" id="KW-0413">Isomerase</keyword>
<evidence type="ECO:0000256" key="1">
    <source>
        <dbReference type="ARBA" id="ARBA00022694"/>
    </source>
</evidence>
<organism evidence="4 5">
    <name type="scientific">Helicobacter saguini</name>
    <dbReference type="NCBI Taxonomy" id="1548018"/>
    <lineage>
        <taxon>Bacteria</taxon>
        <taxon>Pseudomonadati</taxon>
        <taxon>Campylobacterota</taxon>
        <taxon>Epsilonproteobacteria</taxon>
        <taxon>Campylobacterales</taxon>
        <taxon>Helicobacteraceae</taxon>
        <taxon>Helicobacter</taxon>
    </lineage>
</organism>
<proteinExistence type="inferred from homology"/>
<dbReference type="Gene3D" id="3.30.2350.20">
    <property type="entry name" value="TruD, catalytic domain"/>
    <property type="match status" value="1"/>
</dbReference>
<dbReference type="OrthoDB" id="1550679at2"/>
<comment type="catalytic activity">
    <reaction evidence="2">
        <text>uridine(13) in tRNA = pseudouridine(13) in tRNA</text>
        <dbReference type="Rhea" id="RHEA:42540"/>
        <dbReference type="Rhea" id="RHEA-COMP:10105"/>
        <dbReference type="Rhea" id="RHEA-COMP:10106"/>
        <dbReference type="ChEBI" id="CHEBI:65314"/>
        <dbReference type="ChEBI" id="CHEBI:65315"/>
        <dbReference type="EC" id="5.4.99.27"/>
    </reaction>
</comment>
<dbReference type="RefSeq" id="WP_052062498.1">
    <property type="nucleotide sequence ID" value="NZ_JRMP02000003.1"/>
</dbReference>
<keyword evidence="1 2" id="KW-0819">tRNA processing</keyword>
<reference evidence="4" key="3">
    <citation type="submission" date="2018-04" db="EMBL/GenBank/DDBJ databases">
        <authorList>
            <person name="Sheh A."/>
            <person name="Shen Z."/>
            <person name="Mannion A.J."/>
            <person name="Fox J.G."/>
        </authorList>
    </citation>
    <scope>NUCLEOTIDE SEQUENCE</scope>
    <source>
        <strain evidence="4">MIT 97-6194</strain>
    </source>
</reference>
<dbReference type="InterPro" id="IPR001656">
    <property type="entry name" value="PsdUridine_synth_TruD"/>
</dbReference>
<comment type="function">
    <text evidence="2">Responsible for synthesis of pseudouridine from uracil-13 in transfer RNAs.</text>
</comment>
<evidence type="ECO:0000313" key="6">
    <source>
        <dbReference type="Proteomes" id="UP000477070"/>
    </source>
</evidence>
<evidence type="ECO:0000313" key="4">
    <source>
        <dbReference type="EMBL" id="TLD95295.1"/>
    </source>
</evidence>
<sequence length="447" mass="51334">MEKDSINFSPFRMQHNYFQGKSYPPLRFVFSHNCRDFVVEEVPLYEFSGNGEHIILKIRKKNLSTHELLSVLSSVLNIKNRDIGYAGLKDKNALSFQYISLPKVAFFRTIQSNDELEKLLNLKLLDNKNSQNCSIKIIESNLHNNKIKIGHLKGNKFFIRLKKVDSLNFTRLSQEFDKAKSYGFPNFFGYQRFGNFGDNFVNALKIKKPFKKQNPREKLLISSLQSFFFNAWLESRLKISHIISEFSLQDCKKVLQTSFNLGLDSKVLRLLKETNLGLMPLNGDVVMHYPFGKLFFLNIESSSDLERLKSGEVAITGLLSGINCGKNLDSKKFLKSIETSANLDSKKVIESVTFSNLKESENIIESKLDSKAPKVWLARDLAGQIEQDFSYNLEALGSRRYAWVYPTHTHIEYDKVQNHALLSFTLPSGAYATTFLTYLKNGNLFEF</sequence>
<dbReference type="InterPro" id="IPR020119">
    <property type="entry name" value="PsdUridine_synth_TruD_CS"/>
</dbReference>
<accession>A0A347VKH6</accession>
<reference evidence="4 5" key="1">
    <citation type="journal article" date="2014" name="Genome Announc.">
        <title>Draft genome sequences of eight enterohepatic helicobacter species isolated from both laboratory and wild rodents.</title>
        <authorList>
            <person name="Sheh A."/>
            <person name="Shen Z."/>
            <person name="Fox J.G."/>
        </authorList>
    </citation>
    <scope>NUCLEOTIDE SEQUENCE [LARGE SCALE GENOMIC DNA]</scope>
    <source>
        <strain evidence="4 5">MIT 97-6194</strain>
    </source>
</reference>
<dbReference type="EMBL" id="QBIU01000002">
    <property type="protein sequence ID" value="MWV70348.1"/>
    <property type="molecule type" value="Genomic_DNA"/>
</dbReference>
<dbReference type="PANTHER" id="PTHR47811:SF1">
    <property type="entry name" value="TRNA PSEUDOURIDINE SYNTHASE D"/>
    <property type="match status" value="1"/>
</dbReference>
<dbReference type="PIRSF" id="PIRSF037016">
    <property type="entry name" value="Pseudouridin_synth_euk_prd"/>
    <property type="match status" value="1"/>
</dbReference>
<dbReference type="GO" id="GO:0160150">
    <property type="term" value="F:tRNA pseudouridine(13) synthase activity"/>
    <property type="evidence" value="ECO:0007669"/>
    <property type="project" value="UniProtKB-EC"/>
</dbReference>
<dbReference type="Proteomes" id="UP000029714">
    <property type="component" value="Unassembled WGS sequence"/>
</dbReference>
<feature type="active site" description="Nucleophile" evidence="2">
    <location>
        <position position="90"/>
    </location>
</feature>
<dbReference type="PANTHER" id="PTHR47811">
    <property type="entry name" value="TRNA PSEUDOURIDINE SYNTHASE D"/>
    <property type="match status" value="1"/>
</dbReference>
<dbReference type="SUPFAM" id="SSF55120">
    <property type="entry name" value="Pseudouridine synthase"/>
    <property type="match status" value="1"/>
</dbReference>
<dbReference type="GO" id="GO:0003723">
    <property type="term" value="F:RNA binding"/>
    <property type="evidence" value="ECO:0007669"/>
    <property type="project" value="InterPro"/>
</dbReference>
<dbReference type="EMBL" id="JRMP02000003">
    <property type="protein sequence ID" value="TLD95295.1"/>
    <property type="molecule type" value="Genomic_DNA"/>
</dbReference>
<dbReference type="GO" id="GO:0031119">
    <property type="term" value="P:tRNA pseudouridine synthesis"/>
    <property type="evidence" value="ECO:0007669"/>
    <property type="project" value="UniProtKB-UniRule"/>
</dbReference>
<reference evidence="3 6" key="4">
    <citation type="submission" date="2019-12" db="EMBL/GenBank/DDBJ databases">
        <title>Multi-Generational Helicobacter saguini Isolates.</title>
        <authorList>
            <person name="Mannion A."/>
            <person name="Shen Z."/>
            <person name="Fox J.G."/>
        </authorList>
    </citation>
    <scope>NUCLEOTIDE SEQUENCE [LARGE SCALE GENOMIC DNA]</scope>
    <source>
        <strain evidence="3">16-048</strain>
        <strain evidence="6">16-048 (F4)</strain>
    </source>
</reference>
<dbReference type="HAMAP" id="MF_01082">
    <property type="entry name" value="TruD"/>
    <property type="match status" value="1"/>
</dbReference>
<reference evidence="4 5" key="2">
    <citation type="journal article" date="2016" name="Infect. Immun.">
        <title>Helicobacter saguini, a Novel Helicobacter Isolated from Cotton-Top Tamarins with Ulcerative Colitis, Has Proinflammatory Properties and Induces Typhlocolitis and Dysplasia in Gnotobiotic IL-10-/- Mice.</title>
        <authorList>
            <person name="Shen Z."/>
            <person name="Mannion A."/>
            <person name="Whary M.T."/>
            <person name="Muthupalani S."/>
            <person name="Sheh A."/>
            <person name="Feng Y."/>
            <person name="Gong G."/>
            <person name="Vandamme P."/>
            <person name="Holcombe H.R."/>
            <person name="Paster B.J."/>
            <person name="Fox J.G."/>
        </authorList>
    </citation>
    <scope>NUCLEOTIDE SEQUENCE [LARGE SCALE GENOMIC DNA]</scope>
    <source>
        <strain evidence="4 5">MIT 97-6194</strain>
    </source>
</reference>
<gene>
    <name evidence="2 4" type="primary">truD</name>
    <name evidence="3" type="ORF">DCO61_10150</name>
    <name evidence="4" type="ORF">LS64_002800</name>
</gene>
<dbReference type="AlphaFoldDB" id="A0A347VKH6"/>
<dbReference type="InterPro" id="IPR050170">
    <property type="entry name" value="TruD_pseudoU_synthase"/>
</dbReference>
<protein>
    <recommendedName>
        <fullName evidence="2">tRNA pseudouridine synthase D</fullName>
        <ecNumber evidence="2">5.4.99.27</ecNumber>
    </recommendedName>
    <alternativeName>
        <fullName evidence="2">tRNA pseudouridine(13) synthase</fullName>
    </alternativeName>
    <alternativeName>
        <fullName evidence="2">tRNA pseudouridylate synthase D</fullName>
    </alternativeName>
    <alternativeName>
        <fullName evidence="2">tRNA-uridine isomerase D</fullName>
    </alternativeName>
</protein>
<dbReference type="Proteomes" id="UP000477070">
    <property type="component" value="Unassembled WGS sequence"/>
</dbReference>
<name>A0A347VKH6_9HELI</name>